<keyword evidence="3" id="KW-1185">Reference proteome</keyword>
<dbReference type="AlphaFoldDB" id="A0A0C9ZCW7"/>
<gene>
    <name evidence="2" type="ORF">CY34DRAFT_587743</name>
</gene>
<feature type="chain" id="PRO_5002206779" evidence="1">
    <location>
        <begin position="20"/>
        <end position="86"/>
    </location>
</feature>
<dbReference type="EMBL" id="KN835634">
    <property type="protein sequence ID" value="KIK35350.1"/>
    <property type="molecule type" value="Genomic_DNA"/>
</dbReference>
<dbReference type="HOGENOM" id="CLU_2499384_0_0_1"/>
<name>A0A0C9ZCW7_9AGAM</name>
<dbReference type="Proteomes" id="UP000054485">
    <property type="component" value="Unassembled WGS sequence"/>
</dbReference>
<evidence type="ECO:0000256" key="1">
    <source>
        <dbReference type="SAM" id="SignalP"/>
    </source>
</evidence>
<organism evidence="2 3">
    <name type="scientific">Suillus luteus UH-Slu-Lm8-n1</name>
    <dbReference type="NCBI Taxonomy" id="930992"/>
    <lineage>
        <taxon>Eukaryota</taxon>
        <taxon>Fungi</taxon>
        <taxon>Dikarya</taxon>
        <taxon>Basidiomycota</taxon>
        <taxon>Agaricomycotina</taxon>
        <taxon>Agaricomycetes</taxon>
        <taxon>Agaricomycetidae</taxon>
        <taxon>Boletales</taxon>
        <taxon>Suillineae</taxon>
        <taxon>Suillaceae</taxon>
        <taxon>Suillus</taxon>
    </lineage>
</organism>
<feature type="signal peptide" evidence="1">
    <location>
        <begin position="1"/>
        <end position="19"/>
    </location>
</feature>
<dbReference type="InParanoid" id="A0A0C9ZCW7"/>
<keyword evidence="1" id="KW-0732">Signal</keyword>
<proteinExistence type="predicted"/>
<evidence type="ECO:0000313" key="2">
    <source>
        <dbReference type="EMBL" id="KIK35350.1"/>
    </source>
</evidence>
<evidence type="ECO:0000313" key="3">
    <source>
        <dbReference type="Proteomes" id="UP000054485"/>
    </source>
</evidence>
<protein>
    <submittedName>
        <fullName evidence="2">Uncharacterized protein</fullName>
    </submittedName>
</protein>
<sequence>MLANVGFLFLFHIQKGGVGYVGGVKEDAIQKSVRPESVKFFCFLTEREKFKPTLYRSAQVPVKDVVRSATPLTMEFFLYRFDNPLT</sequence>
<reference evidence="3" key="2">
    <citation type="submission" date="2015-01" db="EMBL/GenBank/DDBJ databases">
        <title>Evolutionary Origins and Diversification of the Mycorrhizal Mutualists.</title>
        <authorList>
            <consortium name="DOE Joint Genome Institute"/>
            <consortium name="Mycorrhizal Genomics Consortium"/>
            <person name="Kohler A."/>
            <person name="Kuo A."/>
            <person name="Nagy L.G."/>
            <person name="Floudas D."/>
            <person name="Copeland A."/>
            <person name="Barry K.W."/>
            <person name="Cichocki N."/>
            <person name="Veneault-Fourrey C."/>
            <person name="LaButti K."/>
            <person name="Lindquist E.A."/>
            <person name="Lipzen A."/>
            <person name="Lundell T."/>
            <person name="Morin E."/>
            <person name="Murat C."/>
            <person name="Riley R."/>
            <person name="Ohm R."/>
            <person name="Sun H."/>
            <person name="Tunlid A."/>
            <person name="Henrissat B."/>
            <person name="Grigoriev I.V."/>
            <person name="Hibbett D.S."/>
            <person name="Martin F."/>
        </authorList>
    </citation>
    <scope>NUCLEOTIDE SEQUENCE [LARGE SCALE GENOMIC DNA]</scope>
    <source>
        <strain evidence="3">UH-Slu-Lm8-n1</strain>
    </source>
</reference>
<accession>A0A0C9ZCW7</accession>
<reference evidence="2 3" key="1">
    <citation type="submission" date="2014-04" db="EMBL/GenBank/DDBJ databases">
        <authorList>
            <consortium name="DOE Joint Genome Institute"/>
            <person name="Kuo A."/>
            <person name="Ruytinx J."/>
            <person name="Rineau F."/>
            <person name="Colpaert J."/>
            <person name="Kohler A."/>
            <person name="Nagy L.G."/>
            <person name="Floudas D."/>
            <person name="Copeland A."/>
            <person name="Barry K.W."/>
            <person name="Cichocki N."/>
            <person name="Veneault-Fourrey C."/>
            <person name="LaButti K."/>
            <person name="Lindquist E.A."/>
            <person name="Lipzen A."/>
            <person name="Lundell T."/>
            <person name="Morin E."/>
            <person name="Murat C."/>
            <person name="Sun H."/>
            <person name="Tunlid A."/>
            <person name="Henrissat B."/>
            <person name="Grigoriev I.V."/>
            <person name="Hibbett D.S."/>
            <person name="Martin F."/>
            <person name="Nordberg H.P."/>
            <person name="Cantor M.N."/>
            <person name="Hua S.X."/>
        </authorList>
    </citation>
    <scope>NUCLEOTIDE SEQUENCE [LARGE SCALE GENOMIC DNA]</scope>
    <source>
        <strain evidence="2 3">UH-Slu-Lm8-n1</strain>
    </source>
</reference>